<keyword evidence="2" id="KW-1015">Disulfide bond</keyword>
<dbReference type="PANTHER" id="PTHR23199">
    <property type="entry name" value="NEUROTROPHIN 1-RELATED"/>
    <property type="match status" value="1"/>
</dbReference>
<dbReference type="InterPro" id="IPR032104">
    <property type="entry name" value="Spaetzle"/>
</dbReference>
<dbReference type="PANTHER" id="PTHR23199:SF12">
    <property type="entry name" value="NEUROTROPHIN 1-RELATED"/>
    <property type="match status" value="1"/>
</dbReference>
<keyword evidence="1 4" id="KW-0732">Signal</keyword>
<feature type="signal peptide" evidence="4">
    <location>
        <begin position="1"/>
        <end position="18"/>
    </location>
</feature>
<keyword evidence="7" id="KW-1185">Reference proteome</keyword>
<feature type="chain" id="PRO_5039947219" description="Spaetzle domain-containing protein" evidence="4">
    <location>
        <begin position="19"/>
        <end position="183"/>
    </location>
</feature>
<gene>
    <name evidence="6" type="ORF">PVAND_000828</name>
</gene>
<keyword evidence="3" id="KW-0325">Glycoprotein</keyword>
<comment type="caution">
    <text evidence="6">The sequence shown here is derived from an EMBL/GenBank/DDBJ whole genome shotgun (WGS) entry which is preliminary data.</text>
</comment>
<dbReference type="Pfam" id="PF16077">
    <property type="entry name" value="Spaetzle"/>
    <property type="match status" value="1"/>
</dbReference>
<proteinExistence type="predicted"/>
<dbReference type="GO" id="GO:0005615">
    <property type="term" value="C:extracellular space"/>
    <property type="evidence" value="ECO:0007669"/>
    <property type="project" value="UniProtKB-ARBA"/>
</dbReference>
<dbReference type="Gene3D" id="2.10.90.10">
    <property type="entry name" value="Cystine-knot cytokines"/>
    <property type="match status" value="1"/>
</dbReference>
<organism evidence="6 7">
    <name type="scientific">Polypedilum vanderplanki</name>
    <name type="common">Sleeping chironomid midge</name>
    <dbReference type="NCBI Taxonomy" id="319348"/>
    <lineage>
        <taxon>Eukaryota</taxon>
        <taxon>Metazoa</taxon>
        <taxon>Ecdysozoa</taxon>
        <taxon>Arthropoda</taxon>
        <taxon>Hexapoda</taxon>
        <taxon>Insecta</taxon>
        <taxon>Pterygota</taxon>
        <taxon>Neoptera</taxon>
        <taxon>Endopterygota</taxon>
        <taxon>Diptera</taxon>
        <taxon>Nematocera</taxon>
        <taxon>Chironomoidea</taxon>
        <taxon>Chironomidae</taxon>
        <taxon>Chironominae</taxon>
        <taxon>Polypedilum</taxon>
        <taxon>Polypedilum</taxon>
    </lineage>
</organism>
<feature type="domain" description="Spaetzle" evidence="5">
    <location>
        <begin position="95"/>
        <end position="164"/>
    </location>
</feature>
<name>A0A9J6BLQ7_POLVA</name>
<accession>A0A9J6BLQ7</accession>
<dbReference type="GO" id="GO:0008083">
    <property type="term" value="F:growth factor activity"/>
    <property type="evidence" value="ECO:0007669"/>
    <property type="project" value="TreeGrafter"/>
</dbReference>
<dbReference type="GO" id="GO:0045087">
    <property type="term" value="P:innate immune response"/>
    <property type="evidence" value="ECO:0007669"/>
    <property type="project" value="TreeGrafter"/>
</dbReference>
<dbReference type="AlphaFoldDB" id="A0A9J6BLQ7"/>
<dbReference type="SUPFAM" id="SSF57501">
    <property type="entry name" value="Cystine-knot cytokines"/>
    <property type="match status" value="1"/>
</dbReference>
<protein>
    <recommendedName>
        <fullName evidence="5">Spaetzle domain-containing protein</fullName>
    </recommendedName>
</protein>
<dbReference type="GO" id="GO:0005121">
    <property type="term" value="F:Toll binding"/>
    <property type="evidence" value="ECO:0007669"/>
    <property type="project" value="TreeGrafter"/>
</dbReference>
<evidence type="ECO:0000256" key="2">
    <source>
        <dbReference type="ARBA" id="ARBA00023157"/>
    </source>
</evidence>
<evidence type="ECO:0000256" key="1">
    <source>
        <dbReference type="ARBA" id="ARBA00022729"/>
    </source>
</evidence>
<evidence type="ECO:0000256" key="3">
    <source>
        <dbReference type="ARBA" id="ARBA00023180"/>
    </source>
</evidence>
<evidence type="ECO:0000256" key="4">
    <source>
        <dbReference type="SAM" id="SignalP"/>
    </source>
</evidence>
<evidence type="ECO:0000259" key="5">
    <source>
        <dbReference type="Pfam" id="PF16077"/>
    </source>
</evidence>
<dbReference type="InterPro" id="IPR052444">
    <property type="entry name" value="Spz/Toll_ligand-like"/>
</dbReference>
<dbReference type="OrthoDB" id="10625108at2759"/>
<dbReference type="Proteomes" id="UP001107558">
    <property type="component" value="Chromosome 3"/>
</dbReference>
<sequence length="183" mass="21288">MSCLNLLFLITLISTANAADCNFEYQENVDNYPSELIDSIVESENLTNPSEKGSAAEFFCLDDEFELDDREKEKSSTDIMDRRIEYSEIEPDEDECEVRKRTIRPKSLTNILNEMSTIVNGLNFIQEINIEECVKPKHKCREDEPGKLCLCFQKYMIQTLRAFVQIIIKLWMNILKFLVIVIV</sequence>
<reference evidence="6" key="1">
    <citation type="submission" date="2021-03" db="EMBL/GenBank/DDBJ databases">
        <title>Chromosome level genome of the anhydrobiotic midge Polypedilum vanderplanki.</title>
        <authorList>
            <person name="Yoshida Y."/>
            <person name="Kikawada T."/>
            <person name="Gusev O."/>
        </authorList>
    </citation>
    <scope>NUCLEOTIDE SEQUENCE</scope>
    <source>
        <strain evidence="6">NIAS01</strain>
        <tissue evidence="6">Whole body or cell culture</tissue>
    </source>
</reference>
<evidence type="ECO:0000313" key="7">
    <source>
        <dbReference type="Proteomes" id="UP001107558"/>
    </source>
</evidence>
<dbReference type="EMBL" id="JADBJN010000003">
    <property type="protein sequence ID" value="KAG5670575.1"/>
    <property type="molecule type" value="Genomic_DNA"/>
</dbReference>
<evidence type="ECO:0000313" key="6">
    <source>
        <dbReference type="EMBL" id="KAG5670575.1"/>
    </source>
</evidence>
<dbReference type="GO" id="GO:0021556">
    <property type="term" value="P:central nervous system formation"/>
    <property type="evidence" value="ECO:0007669"/>
    <property type="project" value="TreeGrafter"/>
</dbReference>
<dbReference type="InterPro" id="IPR029034">
    <property type="entry name" value="Cystine-knot_cytokine"/>
</dbReference>